<dbReference type="AlphaFoldDB" id="Q8T0D0"/>
<sequence length="112" mass="12666">MIICTWIHMYVGTMVLCDVKLYLFIFPRFAFAIFCIVCLAILLPKLLILRWINPISHNRLHSSGSGECFSEFSLEAWLTVATVSCWRWKIGKFGYGGPTDCLNICAGCVGRP</sequence>
<keyword evidence="1" id="KW-1133">Transmembrane helix</keyword>
<gene>
    <name evidence="3" type="ORF">CG31522</name>
</gene>
<name>Q8T0D0_DROME</name>
<dbReference type="OrthoDB" id="434092at2759"/>
<dbReference type="GO" id="GO:0030497">
    <property type="term" value="P:fatty acid elongation"/>
    <property type="evidence" value="ECO:0000250"/>
    <property type="project" value="FlyBase"/>
</dbReference>
<reference evidence="2" key="1">
    <citation type="submission" date="2001-12" db="EMBL/GenBank/DDBJ databases">
        <authorList>
            <person name="Stapleton M."/>
            <person name="Brokstein P."/>
            <person name="Hong L."/>
            <person name="Agbayani A."/>
            <person name="Carlson J."/>
            <person name="Champe M."/>
            <person name="Chavez C."/>
            <person name="Dorsett V."/>
            <person name="Farfan D."/>
            <person name="Frise E."/>
            <person name="George R."/>
            <person name="Gonzalez M."/>
            <person name="Guarin H."/>
            <person name="Li P."/>
            <person name="Liao G."/>
            <person name="Miranda A."/>
            <person name="Mungall C.J."/>
            <person name="Nunoo J."/>
            <person name="Pacleb J."/>
            <person name="Paragas V."/>
            <person name="Park S."/>
            <person name="Phouanenavong S."/>
            <person name="Wan K."/>
            <person name="Yu C."/>
            <person name="Lewis S.E."/>
            <person name="Rubin G.M."/>
            <person name="Celniker S."/>
        </authorList>
    </citation>
    <scope>NUCLEOTIDE SEQUENCE</scope>
    <source>
        <strain evidence="2">Berkeley</strain>
    </source>
</reference>
<keyword evidence="1" id="KW-0812">Transmembrane</keyword>
<feature type="transmembrane region" description="Helical" evidence="1">
    <location>
        <begin position="31"/>
        <end position="52"/>
    </location>
</feature>
<evidence type="ECO:0000313" key="3">
    <source>
        <dbReference type="FlyBase" id="FBgn0051522"/>
    </source>
</evidence>
<dbReference type="EMBL" id="AY069401">
    <property type="protein sequence ID" value="AAL39546.1"/>
    <property type="molecule type" value="mRNA"/>
</dbReference>
<dbReference type="GO" id="GO:0009922">
    <property type="term" value="F:fatty acid elongase activity"/>
    <property type="evidence" value="ECO:0000250"/>
    <property type="project" value="FlyBase"/>
</dbReference>
<keyword evidence="1" id="KW-0472">Membrane</keyword>
<proteinExistence type="evidence at transcript level"/>
<dbReference type="AGR" id="FB:FBgn0051522"/>
<accession>Q8T0D0</accession>
<protein>
    <submittedName>
        <fullName evidence="2">LD10305p</fullName>
    </submittedName>
</protein>
<evidence type="ECO:0000313" key="2">
    <source>
        <dbReference type="EMBL" id="AAL39546.1"/>
    </source>
</evidence>
<dbReference type="FlyBase" id="FBgn0051522">
    <property type="gene designation" value="CG31522"/>
</dbReference>
<evidence type="ECO:0000256" key="1">
    <source>
        <dbReference type="SAM" id="Phobius"/>
    </source>
</evidence>
<organism evidence="2">
    <name type="scientific">Drosophila melanogaster</name>
    <name type="common">Fruit fly</name>
    <dbReference type="NCBI Taxonomy" id="7227"/>
    <lineage>
        <taxon>Eukaryota</taxon>
        <taxon>Metazoa</taxon>
        <taxon>Ecdysozoa</taxon>
        <taxon>Arthropoda</taxon>
        <taxon>Hexapoda</taxon>
        <taxon>Insecta</taxon>
        <taxon>Pterygota</taxon>
        <taxon>Neoptera</taxon>
        <taxon>Endopterygota</taxon>
        <taxon>Diptera</taxon>
        <taxon>Brachycera</taxon>
        <taxon>Muscomorpha</taxon>
        <taxon>Ephydroidea</taxon>
        <taxon>Drosophilidae</taxon>
        <taxon>Drosophila</taxon>
        <taxon>Sophophora</taxon>
    </lineage>
</organism>